<evidence type="ECO:0000313" key="3">
    <source>
        <dbReference type="Proteomes" id="UP001212997"/>
    </source>
</evidence>
<dbReference type="SUPFAM" id="SSF81383">
    <property type="entry name" value="F-box domain"/>
    <property type="match status" value="1"/>
</dbReference>
<feature type="domain" description="F-box" evidence="1">
    <location>
        <begin position="6"/>
        <end position="56"/>
    </location>
</feature>
<dbReference type="PROSITE" id="PS50181">
    <property type="entry name" value="FBOX"/>
    <property type="match status" value="1"/>
</dbReference>
<dbReference type="InterPro" id="IPR036047">
    <property type="entry name" value="F-box-like_dom_sf"/>
</dbReference>
<protein>
    <recommendedName>
        <fullName evidence="1">F-box domain-containing protein</fullName>
    </recommendedName>
</protein>
<keyword evidence="3" id="KW-1185">Reference proteome</keyword>
<dbReference type="InterPro" id="IPR001810">
    <property type="entry name" value="F-box_dom"/>
</dbReference>
<dbReference type="AlphaFoldDB" id="A0AAD5YBI4"/>
<evidence type="ECO:0000259" key="1">
    <source>
        <dbReference type="PROSITE" id="PS50181"/>
    </source>
</evidence>
<dbReference type="Proteomes" id="UP001212997">
    <property type="component" value="Unassembled WGS sequence"/>
</dbReference>
<name>A0AAD5YBI4_9APHY</name>
<dbReference type="Pfam" id="PF12937">
    <property type="entry name" value="F-box-like"/>
    <property type="match status" value="1"/>
</dbReference>
<organism evidence="2 3">
    <name type="scientific">Meripilus lineatus</name>
    <dbReference type="NCBI Taxonomy" id="2056292"/>
    <lineage>
        <taxon>Eukaryota</taxon>
        <taxon>Fungi</taxon>
        <taxon>Dikarya</taxon>
        <taxon>Basidiomycota</taxon>
        <taxon>Agaricomycotina</taxon>
        <taxon>Agaricomycetes</taxon>
        <taxon>Polyporales</taxon>
        <taxon>Meripilaceae</taxon>
        <taxon>Meripilus</taxon>
    </lineage>
</organism>
<comment type="caution">
    <text evidence="2">The sequence shown here is derived from an EMBL/GenBank/DDBJ whole genome shotgun (WGS) entry which is preliminary data.</text>
</comment>
<accession>A0AAD5YBI4</accession>
<gene>
    <name evidence="2" type="ORF">NLI96_g10877</name>
</gene>
<reference evidence="2" key="1">
    <citation type="submission" date="2022-07" db="EMBL/GenBank/DDBJ databases">
        <title>Genome Sequence of Physisporinus lineatus.</title>
        <authorList>
            <person name="Buettner E."/>
        </authorList>
    </citation>
    <scope>NUCLEOTIDE SEQUENCE</scope>
    <source>
        <strain evidence="2">VT162</strain>
    </source>
</reference>
<sequence length="371" mass="42292">MSSVRPSRILNLPSEILEQIILELDPLHIASLSHTCTDFATFIYYDQGSHYLWRNLYLAQLLDDPKSSLTRLGFPHYDSQHSTISIDWMGRLQRIIRARTVIRNPDLCRESERCTVMKTLLELVRNTPPSMISSNSADDRLSSNLGWLAGTLRSGTFFDSFASHIATPNTVFVPVTPSQPSFEERQLLGELRTHFGLTRADLTARKRAESRGVVYAMRNYRASNGYGPYLRDRSGRVDWELMDRIHHVMSMHIVPTPGIDEEESESGDFADTYTIYPMSLPFCQSEIRSGTDLSEVEDWAGISGSWECSFCFVDHRWLILYNNFNLSDDDPLQTALLLDPDFQEAHRTIHVQISVTSVEEDVAHPAPEDPF</sequence>
<dbReference type="EMBL" id="JANAWD010000661">
    <property type="protein sequence ID" value="KAJ3476842.1"/>
    <property type="molecule type" value="Genomic_DNA"/>
</dbReference>
<evidence type="ECO:0000313" key="2">
    <source>
        <dbReference type="EMBL" id="KAJ3476842.1"/>
    </source>
</evidence>
<proteinExistence type="predicted"/>